<dbReference type="EMBL" id="KN837184">
    <property type="protein sequence ID" value="KIJ35883.1"/>
    <property type="molecule type" value="Genomic_DNA"/>
</dbReference>
<organism evidence="1 2">
    <name type="scientific">Sphaerobolus stellatus (strain SS14)</name>
    <dbReference type="NCBI Taxonomy" id="990650"/>
    <lineage>
        <taxon>Eukaryota</taxon>
        <taxon>Fungi</taxon>
        <taxon>Dikarya</taxon>
        <taxon>Basidiomycota</taxon>
        <taxon>Agaricomycotina</taxon>
        <taxon>Agaricomycetes</taxon>
        <taxon>Phallomycetidae</taxon>
        <taxon>Geastrales</taxon>
        <taxon>Sphaerobolaceae</taxon>
        <taxon>Sphaerobolus</taxon>
    </lineage>
</organism>
<keyword evidence="2" id="KW-1185">Reference proteome</keyword>
<name>A0A0C9TZT2_SPHS4</name>
<dbReference type="Proteomes" id="UP000054279">
    <property type="component" value="Unassembled WGS sequence"/>
</dbReference>
<gene>
    <name evidence="1" type="ORF">M422DRAFT_261838</name>
</gene>
<sequence>MPLDYAHPEIGSATLSLARLQSSRAPRIEHWRQLPGGPGESDVEQVKELGSAFNAFTKGQYDVVGWDPRGFNQTSPTLTCGFRAHDELQAFFNGTIINDGIEVGNFTGKSDLDRFF</sequence>
<accession>A0A0C9TZT2</accession>
<evidence type="ECO:0000313" key="1">
    <source>
        <dbReference type="EMBL" id="KIJ35883.1"/>
    </source>
</evidence>
<dbReference type="HOGENOM" id="CLU_2098365_0_0_1"/>
<dbReference type="OrthoDB" id="3230040at2759"/>
<dbReference type="AlphaFoldDB" id="A0A0C9TZT2"/>
<protein>
    <submittedName>
        <fullName evidence="1">Uncharacterized protein</fullName>
    </submittedName>
</protein>
<reference evidence="1 2" key="1">
    <citation type="submission" date="2014-06" db="EMBL/GenBank/DDBJ databases">
        <title>Evolutionary Origins and Diversification of the Mycorrhizal Mutualists.</title>
        <authorList>
            <consortium name="DOE Joint Genome Institute"/>
            <consortium name="Mycorrhizal Genomics Consortium"/>
            <person name="Kohler A."/>
            <person name="Kuo A."/>
            <person name="Nagy L.G."/>
            <person name="Floudas D."/>
            <person name="Copeland A."/>
            <person name="Barry K.W."/>
            <person name="Cichocki N."/>
            <person name="Veneault-Fourrey C."/>
            <person name="LaButti K."/>
            <person name="Lindquist E.A."/>
            <person name="Lipzen A."/>
            <person name="Lundell T."/>
            <person name="Morin E."/>
            <person name="Murat C."/>
            <person name="Riley R."/>
            <person name="Ohm R."/>
            <person name="Sun H."/>
            <person name="Tunlid A."/>
            <person name="Henrissat B."/>
            <person name="Grigoriev I.V."/>
            <person name="Hibbett D.S."/>
            <person name="Martin F."/>
        </authorList>
    </citation>
    <scope>NUCLEOTIDE SEQUENCE [LARGE SCALE GENOMIC DNA]</scope>
    <source>
        <strain evidence="1 2">SS14</strain>
    </source>
</reference>
<evidence type="ECO:0000313" key="2">
    <source>
        <dbReference type="Proteomes" id="UP000054279"/>
    </source>
</evidence>
<proteinExistence type="predicted"/>